<dbReference type="GO" id="GO:0006047">
    <property type="term" value="P:UDP-N-acetylglucosamine metabolic process"/>
    <property type="evidence" value="ECO:0007669"/>
    <property type="project" value="InterPro"/>
</dbReference>
<feature type="domain" description="UDP-N-acetylglucosamine 2-epimerase" evidence="1">
    <location>
        <begin position="23"/>
        <end position="369"/>
    </location>
</feature>
<protein>
    <submittedName>
        <fullName evidence="2">UDP-N-acetylglucosamine 2-epimerase</fullName>
    </submittedName>
</protein>
<organism evidence="2">
    <name type="scientific">Sediminibacterium sp. KACHI17</name>
    <dbReference type="NCBI Taxonomy" id="1751071"/>
    <lineage>
        <taxon>Bacteria</taxon>
        <taxon>Pseudomonadati</taxon>
        <taxon>Bacteroidota</taxon>
        <taxon>Chitinophagia</taxon>
        <taxon>Chitinophagales</taxon>
        <taxon>Chitinophagaceae</taxon>
        <taxon>Sediminibacterium</taxon>
    </lineage>
</organism>
<dbReference type="InterPro" id="IPR020004">
    <property type="entry name" value="UDP-GlcNAc_Epase"/>
</dbReference>
<dbReference type="PANTHER" id="PTHR43174">
    <property type="entry name" value="UDP-N-ACETYLGLUCOSAMINE 2-EPIMERASE"/>
    <property type="match status" value="1"/>
</dbReference>
<name>A0AAT9GIP0_9BACT</name>
<proteinExistence type="predicted"/>
<dbReference type="SUPFAM" id="SSF53756">
    <property type="entry name" value="UDP-Glycosyltransferase/glycogen phosphorylase"/>
    <property type="match status" value="1"/>
</dbReference>
<dbReference type="Pfam" id="PF02350">
    <property type="entry name" value="Epimerase_2"/>
    <property type="match status" value="1"/>
</dbReference>
<sequence>MRKICVVTGTRAEYGLLYWTMKSISDDPLLKLQVCVTGMHLASEFGLTYKEIESDGFTIDEKVEILLSSDTTIGISKSIGLGIISFAEVFQRLSPDVILILGDRFEIFAAASAAMVCKIPIAHCHGGESTEGLIDESIRHAVTKMSHLHFTASEEYRNRVIQLGEEPSRVFNVGALGIENINRLTLLDRKAFEESIGFNLGKKSIIVTFHPVTLENATSEKQFQALLDAILYFEDLKIIFTKPNADTDGRVIIQMIDSFVRAHPNKATAAISLGQLKYLSSLQFVDAVVGNSSSGLIEVPSFKKPTINIGDRQRGRMRAISVIDCEPERNSIIKAIQTAFSTEFLEKVKEMKNPYGNGNSSTMIIDQLKATNLDGIIKKRFYSINCR</sequence>
<gene>
    <name evidence="2" type="primary">neuC</name>
    <name evidence="2" type="ORF">KACHI17_12610</name>
</gene>
<dbReference type="InterPro" id="IPR003331">
    <property type="entry name" value="UDP_GlcNAc_Epimerase_2_dom"/>
</dbReference>
<evidence type="ECO:0000313" key="2">
    <source>
        <dbReference type="EMBL" id="BFG70380.1"/>
    </source>
</evidence>
<dbReference type="Gene3D" id="3.40.50.2000">
    <property type="entry name" value="Glycogen Phosphorylase B"/>
    <property type="match status" value="2"/>
</dbReference>
<dbReference type="RefSeq" id="WP_353550661.1">
    <property type="nucleotide sequence ID" value="NZ_AP029612.1"/>
</dbReference>
<dbReference type="InterPro" id="IPR029767">
    <property type="entry name" value="WecB-like"/>
</dbReference>
<reference evidence="2" key="1">
    <citation type="submission" date="2024-02" db="EMBL/GenBank/DDBJ databases">
        <title>Sediminibacterium planktonica sp. nov. and Sediminibacterium longus sp. nov., isolated from surface lake and river water.</title>
        <authorList>
            <person name="Watanabe K."/>
            <person name="Takemine S."/>
            <person name="Ishii Y."/>
            <person name="Ogata Y."/>
            <person name="Shindo C."/>
            <person name="Suda W."/>
        </authorList>
    </citation>
    <scope>NUCLEOTIDE SEQUENCE</scope>
    <source>
        <strain evidence="2">KACHI17</strain>
    </source>
</reference>
<evidence type="ECO:0000259" key="1">
    <source>
        <dbReference type="Pfam" id="PF02350"/>
    </source>
</evidence>
<dbReference type="AlphaFoldDB" id="A0AAT9GIP0"/>
<dbReference type="EMBL" id="AP029612">
    <property type="protein sequence ID" value="BFG70380.1"/>
    <property type="molecule type" value="Genomic_DNA"/>
</dbReference>
<dbReference type="NCBIfam" id="TIGR03568">
    <property type="entry name" value="NeuC_NnaA"/>
    <property type="match status" value="1"/>
</dbReference>
<dbReference type="GO" id="GO:0004553">
    <property type="term" value="F:hydrolase activity, hydrolyzing O-glycosyl compounds"/>
    <property type="evidence" value="ECO:0007669"/>
    <property type="project" value="InterPro"/>
</dbReference>
<dbReference type="CDD" id="cd03786">
    <property type="entry name" value="GTB_UDP-GlcNAc_2-Epimerase"/>
    <property type="match status" value="1"/>
</dbReference>
<accession>A0AAT9GIP0</accession>
<dbReference type="PANTHER" id="PTHR43174:SF3">
    <property type="entry name" value="UDP-N-ACETYLGLUCOSAMINE 2-EPIMERASE"/>
    <property type="match status" value="1"/>
</dbReference>